<organism evidence="3 4">
    <name type="scientific">Aplysia californica</name>
    <name type="common">California sea hare</name>
    <dbReference type="NCBI Taxonomy" id="6500"/>
    <lineage>
        <taxon>Eukaryota</taxon>
        <taxon>Metazoa</taxon>
        <taxon>Spiralia</taxon>
        <taxon>Lophotrochozoa</taxon>
        <taxon>Mollusca</taxon>
        <taxon>Gastropoda</taxon>
        <taxon>Heterobranchia</taxon>
        <taxon>Euthyneura</taxon>
        <taxon>Tectipleura</taxon>
        <taxon>Aplysiida</taxon>
        <taxon>Aplysioidea</taxon>
        <taxon>Aplysiidae</taxon>
        <taxon>Aplysia</taxon>
    </lineage>
</organism>
<feature type="compositionally biased region" description="Basic residues" evidence="1">
    <location>
        <begin position="1"/>
        <end position="11"/>
    </location>
</feature>
<dbReference type="GeneID" id="101846137"/>
<evidence type="ECO:0000313" key="3">
    <source>
        <dbReference type="Proteomes" id="UP000694888"/>
    </source>
</evidence>
<feature type="compositionally biased region" description="Basic and acidic residues" evidence="1">
    <location>
        <begin position="12"/>
        <end position="21"/>
    </location>
</feature>
<proteinExistence type="predicted"/>
<gene>
    <name evidence="4" type="primary">LOC101846137</name>
</gene>
<dbReference type="Proteomes" id="UP000694888">
    <property type="component" value="Unplaced"/>
</dbReference>
<feature type="transmembrane region" description="Helical" evidence="2">
    <location>
        <begin position="80"/>
        <end position="99"/>
    </location>
</feature>
<feature type="region of interest" description="Disordered" evidence="1">
    <location>
        <begin position="1"/>
        <end position="72"/>
    </location>
</feature>
<protein>
    <submittedName>
        <fullName evidence="4">Protein FAM133</fullName>
    </submittedName>
</protein>
<keyword evidence="2" id="KW-1133">Transmembrane helix</keyword>
<keyword evidence="2" id="KW-0472">Membrane</keyword>
<feature type="compositionally biased region" description="Low complexity" evidence="1">
    <location>
        <begin position="58"/>
        <end position="72"/>
    </location>
</feature>
<sequence length="102" mass="11610">MKPGKERKKKENRKDKQREISSGDCWSVDKSATRTMDTQSRESEQGSSRKRKRRSNSSKRSSLSSNATSSSFYSDFDTRIDVVLALTLFATAIGIIQLLPRY</sequence>
<reference evidence="4" key="1">
    <citation type="submission" date="2025-08" db="UniProtKB">
        <authorList>
            <consortium name="RefSeq"/>
        </authorList>
    </citation>
    <scope>IDENTIFICATION</scope>
</reference>
<accession>A0ABM1A033</accession>
<evidence type="ECO:0000256" key="2">
    <source>
        <dbReference type="SAM" id="Phobius"/>
    </source>
</evidence>
<name>A0ABM1A033_APLCA</name>
<keyword evidence="2" id="KW-0812">Transmembrane</keyword>
<keyword evidence="3" id="KW-1185">Reference proteome</keyword>
<feature type="compositionally biased region" description="Basic residues" evidence="1">
    <location>
        <begin position="48"/>
        <end position="57"/>
    </location>
</feature>
<evidence type="ECO:0000256" key="1">
    <source>
        <dbReference type="SAM" id="MobiDB-lite"/>
    </source>
</evidence>
<evidence type="ECO:0000313" key="4">
    <source>
        <dbReference type="RefSeq" id="XP_012938094.1"/>
    </source>
</evidence>
<dbReference type="RefSeq" id="XP_012938094.1">
    <property type="nucleotide sequence ID" value="XM_013082640.1"/>
</dbReference>